<dbReference type="InterPro" id="IPR009959">
    <property type="entry name" value="Cyclase_SnoaL-like"/>
</dbReference>
<dbReference type="GO" id="GO:0030638">
    <property type="term" value="P:polyketide metabolic process"/>
    <property type="evidence" value="ECO:0007669"/>
    <property type="project" value="InterPro"/>
</dbReference>
<sequence>MTSRDEVVRRYQEYLDACNRRDWDAVGAFVADRLLVNGVERTRDEYVADVRRTTMIFPDYRWELRRAVYEGEWLAVHLYDTGTRHWEFLGADGDGSQVETDEFDLYRIVDGLIVEVEGTADNARLRA</sequence>
<dbReference type="RefSeq" id="WP_184797720.1">
    <property type="nucleotide sequence ID" value="NZ_JACHMY010000001.1"/>
</dbReference>
<reference evidence="1 2" key="1">
    <citation type="submission" date="2020-08" db="EMBL/GenBank/DDBJ databases">
        <title>Sequencing the genomes of 1000 actinobacteria strains.</title>
        <authorList>
            <person name="Klenk H.-P."/>
        </authorList>
    </citation>
    <scope>NUCLEOTIDE SEQUENCE [LARGE SCALE GENOMIC DNA]</scope>
    <source>
        <strain evidence="1 2">DSM 28967</strain>
    </source>
</reference>
<dbReference type="EMBL" id="JACHMY010000001">
    <property type="protein sequence ID" value="MBB5837595.1"/>
    <property type="molecule type" value="Genomic_DNA"/>
</dbReference>
<organism evidence="1 2">
    <name type="scientific">Kribbella italica</name>
    <dbReference type="NCBI Taxonomy" id="1540520"/>
    <lineage>
        <taxon>Bacteria</taxon>
        <taxon>Bacillati</taxon>
        <taxon>Actinomycetota</taxon>
        <taxon>Actinomycetes</taxon>
        <taxon>Propionibacteriales</taxon>
        <taxon>Kribbellaceae</taxon>
        <taxon>Kribbella</taxon>
    </lineage>
</organism>
<evidence type="ECO:0000313" key="1">
    <source>
        <dbReference type="EMBL" id="MBB5837595.1"/>
    </source>
</evidence>
<proteinExistence type="predicted"/>
<comment type="caution">
    <text evidence="1">The sequence shown here is derived from an EMBL/GenBank/DDBJ whole genome shotgun (WGS) entry which is preliminary data.</text>
</comment>
<evidence type="ECO:0000313" key="2">
    <source>
        <dbReference type="Proteomes" id="UP000549971"/>
    </source>
</evidence>
<accession>A0A7W9J9E2</accession>
<dbReference type="SUPFAM" id="SSF54427">
    <property type="entry name" value="NTF2-like"/>
    <property type="match status" value="1"/>
</dbReference>
<dbReference type="Pfam" id="PF07366">
    <property type="entry name" value="SnoaL"/>
    <property type="match status" value="1"/>
</dbReference>
<keyword evidence="2" id="KW-1185">Reference proteome</keyword>
<dbReference type="AlphaFoldDB" id="A0A7W9J9E2"/>
<name>A0A7W9J9E2_9ACTN</name>
<dbReference type="Gene3D" id="3.10.450.50">
    <property type="match status" value="1"/>
</dbReference>
<gene>
    <name evidence="1" type="ORF">HDA39_004329</name>
</gene>
<dbReference type="InterPro" id="IPR032710">
    <property type="entry name" value="NTF2-like_dom_sf"/>
</dbReference>
<protein>
    <submittedName>
        <fullName evidence="1">Putative ester cyclase</fullName>
    </submittedName>
</protein>
<dbReference type="Proteomes" id="UP000549971">
    <property type="component" value="Unassembled WGS sequence"/>
</dbReference>